<sequence>MNKHRPHILAGLVSLAAPMAFAQGVPTFDAGMFLQRERVLNQGAQDLALQQDRLTKDEELEELEQEQLEALEDKVDRHGQGCWADLLSKKMSEGGEWAESQSILRTVHFLERPMRSSTGHNFSFHVQ</sequence>
<feature type="chain" id="PRO_5006042279" evidence="1">
    <location>
        <begin position="23"/>
        <end position="127"/>
    </location>
</feature>
<dbReference type="EMBL" id="CP012023">
    <property type="protein sequence ID" value="ALI55819.1"/>
    <property type="molecule type" value="Genomic_DNA"/>
</dbReference>
<keyword evidence="3" id="KW-1185">Reference proteome</keyword>
<dbReference type="Proteomes" id="UP000064920">
    <property type="component" value="Chromosome"/>
</dbReference>
<proteinExistence type="predicted"/>
<evidence type="ECO:0000313" key="3">
    <source>
        <dbReference type="Proteomes" id="UP000064920"/>
    </source>
</evidence>
<protein>
    <submittedName>
        <fullName evidence="2">Membrane-bound lytic murein transglycosylase D</fullName>
    </submittedName>
</protein>
<dbReference type="AlphaFoldDB" id="A0A0P0ACH4"/>
<dbReference type="STRING" id="1397108.IMCC12053_1872"/>
<reference evidence="2 3" key="1">
    <citation type="submission" date="2015-05" db="EMBL/GenBank/DDBJ databases">
        <authorList>
            <person name="Wang D.B."/>
            <person name="Wang M."/>
        </authorList>
    </citation>
    <scope>NUCLEOTIDE SEQUENCE [LARGE SCALE GENOMIC DNA]</scope>
    <source>
        <strain evidence="2 3">IMCC 12053</strain>
    </source>
</reference>
<dbReference type="RefSeq" id="WP_062218369.1">
    <property type="nucleotide sequence ID" value="NZ_CP012023.1"/>
</dbReference>
<dbReference type="KEGG" id="cmar:IMCC12053_1872"/>
<feature type="signal peptide" evidence="1">
    <location>
        <begin position="1"/>
        <end position="22"/>
    </location>
</feature>
<gene>
    <name evidence="2" type="ORF">IMCC12053_1872</name>
</gene>
<evidence type="ECO:0000313" key="2">
    <source>
        <dbReference type="EMBL" id="ALI55819.1"/>
    </source>
</evidence>
<name>A0A0P0ACH4_9RHOB</name>
<accession>A0A0P0ACH4</accession>
<evidence type="ECO:0000256" key="1">
    <source>
        <dbReference type="SAM" id="SignalP"/>
    </source>
</evidence>
<keyword evidence="1" id="KW-0732">Signal</keyword>
<organism evidence="2 3">
    <name type="scientific">Celeribacter marinus</name>
    <dbReference type="NCBI Taxonomy" id="1397108"/>
    <lineage>
        <taxon>Bacteria</taxon>
        <taxon>Pseudomonadati</taxon>
        <taxon>Pseudomonadota</taxon>
        <taxon>Alphaproteobacteria</taxon>
        <taxon>Rhodobacterales</taxon>
        <taxon>Roseobacteraceae</taxon>
        <taxon>Celeribacter</taxon>
    </lineage>
</organism>
<dbReference type="PATRIC" id="fig|1397108.4.peg.1913"/>